<comment type="caution">
    <text evidence="1">The sequence shown here is derived from an EMBL/GenBank/DDBJ whole genome shotgun (WGS) entry which is preliminary data.</text>
</comment>
<dbReference type="InterPro" id="IPR045724">
    <property type="entry name" value="DUF6078"/>
</dbReference>
<proteinExistence type="predicted"/>
<accession>A0A6A7W8I6</accession>
<organism evidence="1 2">
    <name type="scientific">Segatella copri</name>
    <dbReference type="NCBI Taxonomy" id="165179"/>
    <lineage>
        <taxon>Bacteria</taxon>
        <taxon>Pseudomonadati</taxon>
        <taxon>Bacteroidota</taxon>
        <taxon>Bacteroidia</taxon>
        <taxon>Bacteroidales</taxon>
        <taxon>Prevotellaceae</taxon>
        <taxon>Segatella</taxon>
    </lineage>
</organism>
<keyword evidence="2" id="KW-1185">Reference proteome</keyword>
<name>A0A6A7W8I6_9BACT</name>
<protein>
    <submittedName>
        <fullName evidence="1">Uncharacterized protein</fullName>
    </submittedName>
</protein>
<dbReference type="Proteomes" id="UP000384372">
    <property type="component" value="Unassembled WGS sequence"/>
</dbReference>
<dbReference type="RefSeq" id="WP_158462465.1">
    <property type="nucleotide sequence ID" value="NZ_VZAD01000013.1"/>
</dbReference>
<dbReference type="OrthoDB" id="1070184at2"/>
<dbReference type="AlphaFoldDB" id="A0A6A7W8I6"/>
<reference evidence="1 2" key="1">
    <citation type="submission" date="2019-09" db="EMBL/GenBank/DDBJ databases">
        <title>Distinct polysaccharide growth profiles of human intestinal Prevotella copri isolates.</title>
        <authorList>
            <person name="Fehlner-Peach H."/>
            <person name="Magnabosco C."/>
            <person name="Raghavan V."/>
            <person name="Scher J.U."/>
            <person name="Tett A."/>
            <person name="Cox L.M."/>
            <person name="Gottsegen C."/>
            <person name="Watters A."/>
            <person name="Wiltshire- Gordon J.D."/>
            <person name="Segata N."/>
            <person name="Bonneau R."/>
            <person name="Littman D.R."/>
        </authorList>
    </citation>
    <scope>NUCLEOTIDE SEQUENCE [LARGE SCALE GENOMIC DNA]</scope>
    <source>
        <strain evidence="2">iAQ1173</strain>
    </source>
</reference>
<evidence type="ECO:0000313" key="1">
    <source>
        <dbReference type="EMBL" id="MQP10638.1"/>
    </source>
</evidence>
<sequence length="151" mass="17806">MDEKELLRKAFEYGEVPGIITYCFTELCPMKNNCIHYLASLYKNDDTKRGHAIFPNALKDGKCEFFAPLRIVKMAWGFDKLFAEVKLKDAPLLRSEMRSYLGSKGQYYRYKLGQQKLVPEQQEYIKQLFARFGYKDVDFEYFAEEIDFTSI</sequence>
<dbReference type="Pfam" id="PF19555">
    <property type="entry name" value="DUF6078"/>
    <property type="match status" value="1"/>
</dbReference>
<gene>
    <name evidence="1" type="ORF">F7D20_01365</name>
</gene>
<dbReference type="EMBL" id="VZAD01000013">
    <property type="protein sequence ID" value="MQP10638.1"/>
    <property type="molecule type" value="Genomic_DNA"/>
</dbReference>
<evidence type="ECO:0000313" key="2">
    <source>
        <dbReference type="Proteomes" id="UP000384372"/>
    </source>
</evidence>